<evidence type="ECO:0000256" key="1">
    <source>
        <dbReference type="SAM" id="MobiDB-lite"/>
    </source>
</evidence>
<protein>
    <submittedName>
        <fullName evidence="2">Uncharacterized protein</fullName>
    </submittedName>
</protein>
<feature type="compositionally biased region" description="Pro residues" evidence="1">
    <location>
        <begin position="19"/>
        <end position="28"/>
    </location>
</feature>
<feature type="region of interest" description="Disordered" evidence="1">
    <location>
        <begin position="92"/>
        <end position="155"/>
    </location>
</feature>
<evidence type="ECO:0000313" key="2">
    <source>
        <dbReference type="EMBL" id="KAL1834983.1"/>
    </source>
</evidence>
<organism evidence="2 3">
    <name type="scientific">Phialemonium thermophilum</name>
    <dbReference type="NCBI Taxonomy" id="223376"/>
    <lineage>
        <taxon>Eukaryota</taxon>
        <taxon>Fungi</taxon>
        <taxon>Dikarya</taxon>
        <taxon>Ascomycota</taxon>
        <taxon>Pezizomycotina</taxon>
        <taxon>Sordariomycetes</taxon>
        <taxon>Sordariomycetidae</taxon>
        <taxon>Cephalothecales</taxon>
        <taxon>Cephalothecaceae</taxon>
        <taxon>Phialemonium</taxon>
    </lineage>
</organism>
<comment type="caution">
    <text evidence="2">The sequence shown here is derived from an EMBL/GenBank/DDBJ whole genome shotgun (WGS) entry which is preliminary data.</text>
</comment>
<proteinExistence type="predicted"/>
<dbReference type="EMBL" id="JAZHXJ010003683">
    <property type="protein sequence ID" value="KAL1834983.1"/>
    <property type="molecule type" value="Genomic_DNA"/>
</dbReference>
<keyword evidence="3" id="KW-1185">Reference proteome</keyword>
<gene>
    <name evidence="2" type="ORF">VTK73DRAFT_6520</name>
</gene>
<dbReference type="Proteomes" id="UP001586593">
    <property type="component" value="Unassembled WGS sequence"/>
</dbReference>
<reference evidence="2 3" key="1">
    <citation type="journal article" date="2024" name="Commun. Biol.">
        <title>Comparative genomic analysis of thermophilic fungi reveals convergent evolutionary adaptations and gene losses.</title>
        <authorList>
            <person name="Steindorff A.S."/>
            <person name="Aguilar-Pontes M.V."/>
            <person name="Robinson A.J."/>
            <person name="Andreopoulos B."/>
            <person name="LaButti K."/>
            <person name="Kuo A."/>
            <person name="Mondo S."/>
            <person name="Riley R."/>
            <person name="Otillar R."/>
            <person name="Haridas S."/>
            <person name="Lipzen A."/>
            <person name="Grimwood J."/>
            <person name="Schmutz J."/>
            <person name="Clum A."/>
            <person name="Reid I.D."/>
            <person name="Moisan M.C."/>
            <person name="Butler G."/>
            <person name="Nguyen T.T.M."/>
            <person name="Dewar K."/>
            <person name="Conant G."/>
            <person name="Drula E."/>
            <person name="Henrissat B."/>
            <person name="Hansel C."/>
            <person name="Singer S."/>
            <person name="Hutchinson M.I."/>
            <person name="de Vries R.P."/>
            <person name="Natvig D.O."/>
            <person name="Powell A.J."/>
            <person name="Tsang A."/>
            <person name="Grigoriev I.V."/>
        </authorList>
    </citation>
    <scope>NUCLEOTIDE SEQUENCE [LARGE SCALE GENOMIC DNA]</scope>
    <source>
        <strain evidence="2 3">ATCC 24622</strain>
    </source>
</reference>
<feature type="compositionally biased region" description="Low complexity" evidence="1">
    <location>
        <begin position="109"/>
        <end position="131"/>
    </location>
</feature>
<feature type="compositionally biased region" description="Acidic residues" evidence="1">
    <location>
        <begin position="142"/>
        <end position="155"/>
    </location>
</feature>
<name>A0ABR3UZ89_9PEZI</name>
<evidence type="ECO:0000313" key="3">
    <source>
        <dbReference type="Proteomes" id="UP001586593"/>
    </source>
</evidence>
<feature type="region of interest" description="Disordered" evidence="1">
    <location>
        <begin position="1"/>
        <end position="30"/>
    </location>
</feature>
<sequence>MMRARASLAAPHHAQRIPPSTPPPPRPTPMLRNASISLGPSVSSIPISSTCCSTLRLPCRGCMYASCANSPPPPPPPAYCWSCAIPEAVKAPFPEDDGMDGCGGGGPSPAKGETAATTAAGSPPAAAAAGPNSPQDPANGPPDDEGEADDVDANA</sequence>
<accession>A0ABR3UZ89</accession>